<proteinExistence type="predicted"/>
<dbReference type="CDD" id="cd06554">
    <property type="entry name" value="ASCH_ASC-1_like"/>
    <property type="match status" value="1"/>
</dbReference>
<dbReference type="EMBL" id="JBHRTR010000028">
    <property type="protein sequence ID" value="MFC3228808.1"/>
    <property type="molecule type" value="Genomic_DNA"/>
</dbReference>
<name>A0ABV7L353_9PROT</name>
<evidence type="ECO:0000256" key="1">
    <source>
        <dbReference type="SAM" id="MobiDB-lite"/>
    </source>
</evidence>
<dbReference type="RefSeq" id="WP_379902269.1">
    <property type="nucleotide sequence ID" value="NZ_JBHRTR010000028.1"/>
</dbReference>
<dbReference type="Proteomes" id="UP001595528">
    <property type="component" value="Unassembled WGS sequence"/>
</dbReference>
<organism evidence="2 3">
    <name type="scientific">Marinibaculum pumilum</name>
    <dbReference type="NCBI Taxonomy" id="1766165"/>
    <lineage>
        <taxon>Bacteria</taxon>
        <taxon>Pseudomonadati</taxon>
        <taxon>Pseudomonadota</taxon>
        <taxon>Alphaproteobacteria</taxon>
        <taxon>Rhodospirillales</taxon>
        <taxon>Rhodospirillaceae</taxon>
        <taxon>Marinibaculum</taxon>
    </lineage>
</organism>
<evidence type="ECO:0000313" key="3">
    <source>
        <dbReference type="Proteomes" id="UP001595528"/>
    </source>
</evidence>
<dbReference type="Gene3D" id="2.30.130.30">
    <property type="entry name" value="Hypothetical protein"/>
    <property type="match status" value="1"/>
</dbReference>
<comment type="caution">
    <text evidence="2">The sequence shown here is derived from an EMBL/GenBank/DDBJ whole genome shotgun (WGS) entry which is preliminary data.</text>
</comment>
<reference evidence="3" key="1">
    <citation type="journal article" date="2019" name="Int. J. Syst. Evol. Microbiol.">
        <title>The Global Catalogue of Microorganisms (GCM) 10K type strain sequencing project: providing services to taxonomists for standard genome sequencing and annotation.</title>
        <authorList>
            <consortium name="The Broad Institute Genomics Platform"/>
            <consortium name="The Broad Institute Genome Sequencing Center for Infectious Disease"/>
            <person name="Wu L."/>
            <person name="Ma J."/>
        </authorList>
    </citation>
    <scope>NUCLEOTIDE SEQUENCE [LARGE SCALE GENOMIC DNA]</scope>
    <source>
        <strain evidence="3">KCTC 42964</strain>
    </source>
</reference>
<gene>
    <name evidence="2" type="ORF">ACFOGJ_16305</name>
</gene>
<evidence type="ECO:0000313" key="2">
    <source>
        <dbReference type="EMBL" id="MFC3228808.1"/>
    </source>
</evidence>
<sequence length="176" mass="19133">MTAPDRAQGRNPISADSCGSEGAERQSAGDGIPGRPVEKCLSIRQPYAFAIVNGWKPVENRSWWTPFRGPVWIHAGKREERDDVLGVLSDILHQGGDNRPGAGDPLLARYQSEKALGCIVGRAVITDCVQGHPSPWFYGPYGFVLTNARPCRPVPCRGALGFFSVPPEVMAQLPPR</sequence>
<keyword evidence="3" id="KW-1185">Reference proteome</keyword>
<protein>
    <submittedName>
        <fullName evidence="2">ASCH domain-containing protein</fullName>
    </submittedName>
</protein>
<dbReference type="SUPFAM" id="SSF88697">
    <property type="entry name" value="PUA domain-like"/>
    <property type="match status" value="1"/>
</dbReference>
<dbReference type="InterPro" id="IPR015947">
    <property type="entry name" value="PUA-like_sf"/>
</dbReference>
<accession>A0ABV7L353</accession>
<feature type="region of interest" description="Disordered" evidence="1">
    <location>
        <begin position="1"/>
        <end position="34"/>
    </location>
</feature>